<feature type="transmembrane region" description="Helical" evidence="1">
    <location>
        <begin position="64"/>
        <end position="87"/>
    </location>
</feature>
<proteinExistence type="predicted"/>
<keyword evidence="1" id="KW-0472">Membrane</keyword>
<comment type="caution">
    <text evidence="2">The sequence shown here is derived from an EMBL/GenBank/DDBJ whole genome shotgun (WGS) entry which is preliminary data.</text>
</comment>
<dbReference type="AlphaFoldDB" id="A0A2M8F3P8"/>
<evidence type="ECO:0000256" key="1">
    <source>
        <dbReference type="SAM" id="Phobius"/>
    </source>
</evidence>
<reference evidence="3" key="1">
    <citation type="submission" date="2017-09" db="EMBL/GenBank/DDBJ databases">
        <title>Depth-based differentiation of microbial function through sediment-hosted aquifers and enrichment of novel symbionts in the deep terrestrial subsurface.</title>
        <authorList>
            <person name="Probst A.J."/>
            <person name="Ladd B."/>
            <person name="Jarett J.K."/>
            <person name="Geller-Mcgrath D.E."/>
            <person name="Sieber C.M.K."/>
            <person name="Emerson J.B."/>
            <person name="Anantharaman K."/>
            <person name="Thomas B.C."/>
            <person name="Malmstrom R."/>
            <person name="Stieglmeier M."/>
            <person name="Klingl A."/>
            <person name="Woyke T."/>
            <person name="Ryan C.M."/>
            <person name="Banfield J.F."/>
        </authorList>
    </citation>
    <scope>NUCLEOTIDE SEQUENCE [LARGE SCALE GENOMIC DNA]</scope>
</reference>
<evidence type="ECO:0000313" key="2">
    <source>
        <dbReference type="EMBL" id="PJC33905.1"/>
    </source>
</evidence>
<gene>
    <name evidence="2" type="ORF">CO051_00795</name>
</gene>
<keyword evidence="1" id="KW-0812">Transmembrane</keyword>
<name>A0A2M8F3P8_9BACT</name>
<accession>A0A2M8F3P8</accession>
<dbReference type="EMBL" id="PFSC01000021">
    <property type="protein sequence ID" value="PJC33905.1"/>
    <property type="molecule type" value="Genomic_DNA"/>
</dbReference>
<dbReference type="Proteomes" id="UP000231383">
    <property type="component" value="Unassembled WGS sequence"/>
</dbReference>
<organism evidence="2 3">
    <name type="scientific">Candidatus Roizmanbacteria bacterium CG_4_9_14_0_2_um_filter_39_13</name>
    <dbReference type="NCBI Taxonomy" id="1974839"/>
    <lineage>
        <taxon>Bacteria</taxon>
        <taxon>Candidatus Roizmaniibacteriota</taxon>
    </lineage>
</organism>
<protein>
    <submittedName>
        <fullName evidence="2">Uncharacterized protein</fullName>
    </submittedName>
</protein>
<sequence>MMPWFESFPSTGDTPQYINFLIIGAGAFLTYISMSSLFSNHFLRKLIKWQNDAQGIHVDITDQQIIFGKISAFIGTVGGIISLIIGFNSL</sequence>
<feature type="transmembrane region" description="Helical" evidence="1">
    <location>
        <begin position="20"/>
        <end position="43"/>
    </location>
</feature>
<keyword evidence="1" id="KW-1133">Transmembrane helix</keyword>
<evidence type="ECO:0000313" key="3">
    <source>
        <dbReference type="Proteomes" id="UP000231383"/>
    </source>
</evidence>